<keyword evidence="9" id="KW-1185">Reference proteome</keyword>
<dbReference type="Gene3D" id="3.30.200.20">
    <property type="entry name" value="Phosphorylase Kinase, domain 1"/>
    <property type="match status" value="1"/>
</dbReference>
<keyword evidence="1" id="KW-0808">Transferase</keyword>
<keyword evidence="4" id="KW-0067">ATP-binding</keyword>
<dbReference type="KEGG" id="tps:THAPS_11037"/>
<evidence type="ECO:0000256" key="4">
    <source>
        <dbReference type="ARBA" id="ARBA00022840"/>
    </source>
</evidence>
<dbReference type="InterPro" id="IPR011009">
    <property type="entry name" value="Kinase-like_dom_sf"/>
</dbReference>
<dbReference type="OMA" id="MAIMADS"/>
<keyword evidence="3" id="KW-0418">Kinase</keyword>
<feature type="domain" description="Protein kinase" evidence="7">
    <location>
        <begin position="243"/>
        <end position="700"/>
    </location>
</feature>
<dbReference type="PROSITE" id="PS50011">
    <property type="entry name" value="PROTEIN_KINASE_DOM"/>
    <property type="match status" value="1"/>
</dbReference>
<dbReference type="GO" id="GO:0017148">
    <property type="term" value="P:negative regulation of translation"/>
    <property type="evidence" value="ECO:0007669"/>
    <property type="project" value="UniProtKB-KW"/>
</dbReference>
<evidence type="ECO:0000256" key="6">
    <source>
        <dbReference type="SAM" id="MobiDB-lite"/>
    </source>
</evidence>
<proteinExistence type="predicted"/>
<dbReference type="eggNOG" id="KOG0192">
    <property type="taxonomic scope" value="Eukaryota"/>
</dbReference>
<dbReference type="PANTHER" id="PTHR11042">
    <property type="entry name" value="EUKARYOTIC TRANSLATION INITIATION FACTOR 2-ALPHA KINASE EIF2-ALPHA KINASE -RELATED"/>
    <property type="match status" value="1"/>
</dbReference>
<evidence type="ECO:0000256" key="1">
    <source>
        <dbReference type="ARBA" id="ARBA00022679"/>
    </source>
</evidence>
<accession>B5YM81</accession>
<evidence type="ECO:0000256" key="5">
    <source>
        <dbReference type="ARBA" id="ARBA00023193"/>
    </source>
</evidence>
<feature type="compositionally biased region" description="Polar residues" evidence="6">
    <location>
        <begin position="159"/>
        <end position="169"/>
    </location>
</feature>
<dbReference type="InterPro" id="IPR050339">
    <property type="entry name" value="CC_SR_Kinase"/>
</dbReference>
<keyword evidence="5" id="KW-0652">Protein synthesis inhibitor</keyword>
<dbReference type="PANTHER" id="PTHR11042:SF136">
    <property type="entry name" value="EIF-2-ALPHA KINASE GCN2"/>
    <property type="match status" value="1"/>
</dbReference>
<evidence type="ECO:0000313" key="9">
    <source>
        <dbReference type="Proteomes" id="UP000001449"/>
    </source>
</evidence>
<name>B5YM81_THAPS</name>
<feature type="compositionally biased region" description="Basic and acidic residues" evidence="6">
    <location>
        <begin position="127"/>
        <end position="149"/>
    </location>
</feature>
<keyword evidence="2" id="KW-0547">Nucleotide-binding</keyword>
<evidence type="ECO:0000313" key="8">
    <source>
        <dbReference type="EMBL" id="ACI64203.1"/>
    </source>
</evidence>
<dbReference type="EMBL" id="CP001159">
    <property type="protein sequence ID" value="ACI64203.1"/>
    <property type="molecule type" value="Genomic_DNA"/>
</dbReference>
<evidence type="ECO:0000256" key="2">
    <source>
        <dbReference type="ARBA" id="ARBA00022741"/>
    </source>
</evidence>
<reference evidence="8 9" key="1">
    <citation type="journal article" date="2004" name="Science">
        <title>The genome of the diatom Thalassiosira pseudonana: ecology, evolution, and metabolism.</title>
        <authorList>
            <person name="Armbrust E.V."/>
            <person name="Berges J.A."/>
            <person name="Bowler C."/>
            <person name="Green B.R."/>
            <person name="Martinez D."/>
            <person name="Putnam N.H."/>
            <person name="Zhou S."/>
            <person name="Allen A.E."/>
            <person name="Apt K.E."/>
            <person name="Bechner M."/>
            <person name="Brzezinski M.A."/>
            <person name="Chaal B.K."/>
            <person name="Chiovitti A."/>
            <person name="Davis A.K."/>
            <person name="Demarest M.S."/>
            <person name="Detter J.C."/>
            <person name="Glavina T."/>
            <person name="Goodstein D."/>
            <person name="Hadi M.Z."/>
            <person name="Hellsten U."/>
            <person name="Hildebrand M."/>
            <person name="Jenkins B.D."/>
            <person name="Jurka J."/>
            <person name="Kapitonov V.V."/>
            <person name="Kroger N."/>
            <person name="Lau W.W."/>
            <person name="Lane T.W."/>
            <person name="Larimer F.W."/>
            <person name="Lippmeier J.C."/>
            <person name="Lucas S."/>
            <person name="Medina M."/>
            <person name="Montsant A."/>
            <person name="Obornik M."/>
            <person name="Parker M.S."/>
            <person name="Palenik B."/>
            <person name="Pazour G.J."/>
            <person name="Richardson P.M."/>
            <person name="Rynearson T.A."/>
            <person name="Saito M.A."/>
            <person name="Schwartz D.C."/>
            <person name="Thamatrakoln K."/>
            <person name="Valentin K."/>
            <person name="Vardi A."/>
            <person name="Wilkerson F.P."/>
            <person name="Rokhsar D.S."/>
        </authorList>
    </citation>
    <scope>NUCLEOTIDE SEQUENCE [LARGE SCALE GENOMIC DNA]</scope>
    <source>
        <strain evidence="8 9">CCMP1335</strain>
    </source>
</reference>
<dbReference type="SMART" id="SM00220">
    <property type="entry name" value="S_TKc"/>
    <property type="match status" value="1"/>
</dbReference>
<dbReference type="AlphaFoldDB" id="B5YM81"/>
<dbReference type="SUPFAM" id="SSF56112">
    <property type="entry name" value="Protein kinase-like (PK-like)"/>
    <property type="match status" value="1"/>
</dbReference>
<reference evidence="8 9" key="2">
    <citation type="journal article" date="2008" name="Nature">
        <title>The Phaeodactylum genome reveals the evolutionary history of diatom genomes.</title>
        <authorList>
            <person name="Bowler C."/>
            <person name="Allen A.E."/>
            <person name="Badger J.H."/>
            <person name="Grimwood J."/>
            <person name="Jabbari K."/>
            <person name="Kuo A."/>
            <person name="Maheswari U."/>
            <person name="Martens C."/>
            <person name="Maumus F."/>
            <person name="Otillar R.P."/>
            <person name="Rayko E."/>
            <person name="Salamov A."/>
            <person name="Vandepoele K."/>
            <person name="Beszteri B."/>
            <person name="Gruber A."/>
            <person name="Heijde M."/>
            <person name="Katinka M."/>
            <person name="Mock T."/>
            <person name="Valentin K."/>
            <person name="Verret F."/>
            <person name="Berges J.A."/>
            <person name="Brownlee C."/>
            <person name="Cadoret J.P."/>
            <person name="Chiovitti A."/>
            <person name="Choi C.J."/>
            <person name="Coesel S."/>
            <person name="De Martino A."/>
            <person name="Detter J.C."/>
            <person name="Durkin C."/>
            <person name="Falciatore A."/>
            <person name="Fournet J."/>
            <person name="Haruta M."/>
            <person name="Huysman M.J."/>
            <person name="Jenkins B.D."/>
            <person name="Jiroutova K."/>
            <person name="Jorgensen R.E."/>
            <person name="Joubert Y."/>
            <person name="Kaplan A."/>
            <person name="Kroger N."/>
            <person name="Kroth P.G."/>
            <person name="La Roche J."/>
            <person name="Lindquist E."/>
            <person name="Lommer M."/>
            <person name="Martin-Jezequel V."/>
            <person name="Lopez P.J."/>
            <person name="Lucas S."/>
            <person name="Mangogna M."/>
            <person name="McGinnis K."/>
            <person name="Medlin L.K."/>
            <person name="Montsant A."/>
            <person name="Oudot-Le Secq M.P."/>
            <person name="Napoli C."/>
            <person name="Obornik M."/>
            <person name="Parker M.S."/>
            <person name="Petit J.L."/>
            <person name="Porcel B.M."/>
            <person name="Poulsen N."/>
            <person name="Robison M."/>
            <person name="Rychlewski L."/>
            <person name="Rynearson T.A."/>
            <person name="Schmutz J."/>
            <person name="Shapiro H."/>
            <person name="Siaut M."/>
            <person name="Stanley M."/>
            <person name="Sussman M.R."/>
            <person name="Taylor A.R."/>
            <person name="Vardi A."/>
            <person name="von Dassow P."/>
            <person name="Vyverman W."/>
            <person name="Willis A."/>
            <person name="Wyrwicz L.S."/>
            <person name="Rokhsar D.S."/>
            <person name="Weissenbach J."/>
            <person name="Armbrust E.V."/>
            <person name="Green B.R."/>
            <person name="Van de Peer Y."/>
            <person name="Grigoriev I.V."/>
        </authorList>
    </citation>
    <scope>NUCLEOTIDE SEQUENCE [LARGE SCALE GENOMIC DNA]</scope>
    <source>
        <strain evidence="8 9">CCMP1335</strain>
    </source>
</reference>
<evidence type="ECO:0000256" key="3">
    <source>
        <dbReference type="ARBA" id="ARBA00022777"/>
    </source>
</evidence>
<organism evidence="8 9">
    <name type="scientific">Thalassiosira pseudonana</name>
    <name type="common">Marine diatom</name>
    <name type="synonym">Cyclotella nana</name>
    <dbReference type="NCBI Taxonomy" id="35128"/>
    <lineage>
        <taxon>Eukaryota</taxon>
        <taxon>Sar</taxon>
        <taxon>Stramenopiles</taxon>
        <taxon>Ochrophyta</taxon>
        <taxon>Bacillariophyta</taxon>
        <taxon>Coscinodiscophyceae</taxon>
        <taxon>Thalassiosirophycidae</taxon>
        <taxon>Thalassiosirales</taxon>
        <taxon>Thalassiosiraceae</taxon>
        <taxon>Thalassiosira</taxon>
    </lineage>
</organism>
<dbReference type="Proteomes" id="UP000001449">
    <property type="component" value="Chromosome 18"/>
</dbReference>
<feature type="region of interest" description="Disordered" evidence="6">
    <location>
        <begin position="74"/>
        <end position="173"/>
    </location>
</feature>
<dbReference type="GO" id="GO:0004672">
    <property type="term" value="F:protein kinase activity"/>
    <property type="evidence" value="ECO:0000318"/>
    <property type="project" value="GO_Central"/>
</dbReference>
<dbReference type="PaxDb" id="35128-Thaps11037"/>
<dbReference type="STRING" id="35128.B5YM81"/>
<dbReference type="GO" id="GO:0005737">
    <property type="term" value="C:cytoplasm"/>
    <property type="evidence" value="ECO:0000318"/>
    <property type="project" value="GO_Central"/>
</dbReference>
<dbReference type="GO" id="GO:0005524">
    <property type="term" value="F:ATP binding"/>
    <property type="evidence" value="ECO:0007669"/>
    <property type="project" value="UniProtKB-KW"/>
</dbReference>
<dbReference type="InterPro" id="IPR000719">
    <property type="entry name" value="Prot_kinase_dom"/>
</dbReference>
<dbReference type="HOGENOM" id="CLU_394087_0_0_1"/>
<gene>
    <name evidence="8" type="ORF">THAPS_11037</name>
</gene>
<protein>
    <recommendedName>
        <fullName evidence="7">Protein kinase domain-containing protein</fullName>
    </recommendedName>
</protein>
<sequence length="700" mass="80695">MAQLNLYETATKDIISGQHHQTKKYNINHHHRLNQNCEENYMLNPINHCNTMISQTSSSSHNATTSLRLSSLFDTSSRGSDAAKPAISNDDDKKEDSTKPNKDDTSNLVDSNDLRDDSKQRSTSLAHETRNIETKGSHQKDEERQSQVHDHHHHHPYNSPYSETTNAEFNTLPPLPFHSHQELALAERSIKRLVVDSQFFPPEAAESTWFRRNSEVKGETTNSTAGCEAKKTTDVTTLYESELYVDKVLGHGGFCEVRLAQLRDWYGRQHAESEVSQQRQYAIKYLLPAIKNKSKKAFSRGAADLAIEARFLSLLQHENIIKLHFVSAGSLAENYNCLDMDENDECGGCGENAKDCSCRGFKCDNEYHCHPPLRHFGYFLILDYVHDTLFDRIRNEYINDILSHGCHHPDSHHNRHYHHCHYGHSRDEQRHRQQHQHWWSKKWELHPHKGEVSNNPKTQWLKRSLADRLNIVKQIGSALYYLHDTCHIVFRDVKPDNIGFYRQPVPPTDCCCNNDECGYREIPKLFDFGLAKELKPCYKKSLTIFPPSPDDHYEDDFVTFKLTGRTGSRRYMCPEVAFSQSYNHKADVYSFGILLYETVSFVFLTHFVIIFCYEEANLSSCFGIQATLIQPYQGMSLDKHEVDVLKKGHRPCLVGYTSSSPTPWLLPFGGGTGGYWPHELKMLIEDCWSHDMRQRPEMKG</sequence>
<dbReference type="GeneID" id="7444838"/>
<dbReference type="GO" id="GO:0007165">
    <property type="term" value="P:signal transduction"/>
    <property type="evidence" value="ECO:0000318"/>
    <property type="project" value="GO_Central"/>
</dbReference>
<evidence type="ECO:0000259" key="7">
    <source>
        <dbReference type="PROSITE" id="PS50011"/>
    </source>
</evidence>
<feature type="compositionally biased region" description="Basic and acidic residues" evidence="6">
    <location>
        <begin position="90"/>
        <end position="105"/>
    </location>
</feature>
<dbReference type="RefSeq" id="XP_002295486.1">
    <property type="nucleotide sequence ID" value="XM_002295450.1"/>
</dbReference>
<dbReference type="InParanoid" id="B5YM81"/>
<dbReference type="Gene3D" id="1.10.510.10">
    <property type="entry name" value="Transferase(Phosphotransferase) domain 1"/>
    <property type="match status" value="1"/>
</dbReference>
<dbReference type="Pfam" id="PF00069">
    <property type="entry name" value="Pkinase"/>
    <property type="match status" value="1"/>
</dbReference>